<name>A0A9Q3S2C5_9SPHN</name>
<reference evidence="14" key="1">
    <citation type="submission" date="2021-06" db="EMBL/GenBank/DDBJ databases">
        <title>50 bacteria genomes isolated from Dapeng, Shenzhen, China.</title>
        <authorList>
            <person name="Zheng W."/>
            <person name="Yu S."/>
            <person name="Huang Y."/>
        </authorList>
    </citation>
    <scope>NUCLEOTIDE SEQUENCE</scope>
    <source>
        <strain evidence="14">DP4N28-2</strain>
    </source>
</reference>
<dbReference type="EMBL" id="JAHVKP010000001">
    <property type="protein sequence ID" value="MBY6218676.1"/>
    <property type="molecule type" value="Genomic_DNA"/>
</dbReference>
<dbReference type="InterPro" id="IPR000550">
    <property type="entry name" value="Hppk"/>
</dbReference>
<keyword evidence="7" id="KW-0418">Kinase</keyword>
<evidence type="ECO:0000256" key="3">
    <source>
        <dbReference type="ARBA" id="ARBA00013253"/>
    </source>
</evidence>
<evidence type="ECO:0000256" key="10">
    <source>
        <dbReference type="ARBA" id="ARBA00029409"/>
    </source>
</evidence>
<evidence type="ECO:0000256" key="2">
    <source>
        <dbReference type="ARBA" id="ARBA00005810"/>
    </source>
</evidence>
<dbReference type="Gene3D" id="3.30.70.560">
    <property type="entry name" value="7,8-Dihydro-6-hydroxymethylpterin-pyrophosphokinase HPPK"/>
    <property type="match status" value="1"/>
</dbReference>
<dbReference type="InterPro" id="IPR035907">
    <property type="entry name" value="Hppk_sf"/>
</dbReference>
<evidence type="ECO:0000313" key="14">
    <source>
        <dbReference type="EMBL" id="MBY6218676.1"/>
    </source>
</evidence>
<evidence type="ECO:0000256" key="9">
    <source>
        <dbReference type="ARBA" id="ARBA00022909"/>
    </source>
</evidence>
<dbReference type="Pfam" id="PF01288">
    <property type="entry name" value="HPPK"/>
    <property type="match status" value="1"/>
</dbReference>
<dbReference type="RefSeq" id="WP_222405412.1">
    <property type="nucleotide sequence ID" value="NZ_JAHVKP010000001.1"/>
</dbReference>
<evidence type="ECO:0000256" key="7">
    <source>
        <dbReference type="ARBA" id="ARBA00022777"/>
    </source>
</evidence>
<evidence type="ECO:0000256" key="5">
    <source>
        <dbReference type="ARBA" id="ARBA00022679"/>
    </source>
</evidence>
<gene>
    <name evidence="14" type="primary">folK</name>
    <name evidence="14" type="ORF">KUV31_10035</name>
</gene>
<evidence type="ECO:0000256" key="11">
    <source>
        <dbReference type="ARBA" id="ARBA00029766"/>
    </source>
</evidence>
<dbReference type="PANTHER" id="PTHR43071">
    <property type="entry name" value="2-AMINO-4-HYDROXY-6-HYDROXYMETHYLDIHYDROPTERIDINE PYROPHOSPHOKINASE"/>
    <property type="match status" value="1"/>
</dbReference>
<dbReference type="PANTHER" id="PTHR43071:SF1">
    <property type="entry name" value="2-AMINO-4-HYDROXY-6-HYDROXYMETHYLDIHYDROPTERIDINE PYROPHOSPHOKINASE"/>
    <property type="match status" value="1"/>
</dbReference>
<dbReference type="CDD" id="cd00483">
    <property type="entry name" value="HPPK"/>
    <property type="match status" value="1"/>
</dbReference>
<dbReference type="Proteomes" id="UP000824927">
    <property type="component" value="Unassembled WGS sequence"/>
</dbReference>
<protein>
    <recommendedName>
        <fullName evidence="4">2-amino-4-hydroxy-6-hydroxymethyldihydropteridine pyrophosphokinase</fullName>
        <ecNumber evidence="3">2.7.6.3</ecNumber>
    </recommendedName>
    <alternativeName>
        <fullName evidence="11">6-hydroxymethyl-7,8-dihydropterin pyrophosphokinase</fullName>
    </alternativeName>
    <alternativeName>
        <fullName evidence="12">7,8-dihydro-6-hydroxymethylpterin-pyrophosphokinase</fullName>
    </alternativeName>
</protein>
<dbReference type="SUPFAM" id="SSF55083">
    <property type="entry name" value="6-hydroxymethyl-7,8-dihydropterin pyrophosphokinase, HPPK"/>
    <property type="match status" value="1"/>
</dbReference>
<keyword evidence="8" id="KW-0067">ATP-binding</keyword>
<dbReference type="EC" id="2.7.6.3" evidence="3"/>
<evidence type="ECO:0000259" key="13">
    <source>
        <dbReference type="Pfam" id="PF01288"/>
    </source>
</evidence>
<feature type="domain" description="7,8-dihydro-6-hydroxymethylpterin-pyrophosphokinase" evidence="13">
    <location>
        <begin position="10"/>
        <end position="141"/>
    </location>
</feature>
<evidence type="ECO:0000256" key="1">
    <source>
        <dbReference type="ARBA" id="ARBA00005051"/>
    </source>
</evidence>
<keyword evidence="9" id="KW-0289">Folate biosynthesis</keyword>
<proteinExistence type="inferred from homology"/>
<sequence>MTGARHRYLIALGSNMRVAGIGGPRAVLSRTIDAFAEADIGVQQASRIMSSAPVGPSLRRYANAAVLAESALAPDEMLASLQELEHRFGRRRKGAPWRARPLDLDIVLWSGGYFASPELLIPHPLFRERSFVLKPAAEIAPHWRDPVTGFTLRQLAARVA</sequence>
<evidence type="ECO:0000256" key="4">
    <source>
        <dbReference type="ARBA" id="ARBA00016218"/>
    </source>
</evidence>
<evidence type="ECO:0000256" key="12">
    <source>
        <dbReference type="ARBA" id="ARBA00033413"/>
    </source>
</evidence>
<organism evidence="14 15">
    <name type="scientific">Qipengyuania aquimaris</name>
    <dbReference type="NCBI Taxonomy" id="255984"/>
    <lineage>
        <taxon>Bacteria</taxon>
        <taxon>Pseudomonadati</taxon>
        <taxon>Pseudomonadota</taxon>
        <taxon>Alphaproteobacteria</taxon>
        <taxon>Sphingomonadales</taxon>
        <taxon>Erythrobacteraceae</taxon>
        <taxon>Qipengyuania</taxon>
    </lineage>
</organism>
<evidence type="ECO:0000313" key="15">
    <source>
        <dbReference type="Proteomes" id="UP000824927"/>
    </source>
</evidence>
<keyword evidence="6" id="KW-0547">Nucleotide-binding</keyword>
<comment type="caution">
    <text evidence="14">The sequence shown here is derived from an EMBL/GenBank/DDBJ whole genome shotgun (WGS) entry which is preliminary data.</text>
</comment>
<comment type="similarity">
    <text evidence="2">Belongs to the HPPK family.</text>
</comment>
<evidence type="ECO:0000256" key="6">
    <source>
        <dbReference type="ARBA" id="ARBA00022741"/>
    </source>
</evidence>
<dbReference type="GO" id="GO:0005524">
    <property type="term" value="F:ATP binding"/>
    <property type="evidence" value="ECO:0007669"/>
    <property type="project" value="UniProtKB-KW"/>
</dbReference>
<dbReference type="GO" id="GO:0016301">
    <property type="term" value="F:kinase activity"/>
    <property type="evidence" value="ECO:0007669"/>
    <property type="project" value="UniProtKB-KW"/>
</dbReference>
<comment type="pathway">
    <text evidence="1">Cofactor biosynthesis; tetrahydrofolate biosynthesis; 2-amino-4-hydroxy-6-hydroxymethyl-7,8-dihydropteridine diphosphate from 7,8-dihydroneopterin triphosphate: step 4/4.</text>
</comment>
<comment type="function">
    <text evidence="10">Catalyzes the transfer of pyrophosphate from adenosine triphosphate (ATP) to 6-hydroxymethyl-7,8-dihydropterin, an enzymatic step in folate biosynthesis pathway.</text>
</comment>
<dbReference type="GO" id="GO:0046656">
    <property type="term" value="P:folic acid biosynthetic process"/>
    <property type="evidence" value="ECO:0007669"/>
    <property type="project" value="UniProtKB-KW"/>
</dbReference>
<keyword evidence="5 14" id="KW-0808">Transferase</keyword>
<evidence type="ECO:0000256" key="8">
    <source>
        <dbReference type="ARBA" id="ARBA00022840"/>
    </source>
</evidence>
<dbReference type="AlphaFoldDB" id="A0A9Q3S2C5"/>
<accession>A0A9Q3S2C5</accession>
<dbReference type="GO" id="GO:0003848">
    <property type="term" value="F:2-amino-4-hydroxy-6-hydroxymethyldihydropteridine diphosphokinase activity"/>
    <property type="evidence" value="ECO:0007669"/>
    <property type="project" value="UniProtKB-EC"/>
</dbReference>
<dbReference type="NCBIfam" id="TIGR01498">
    <property type="entry name" value="folK"/>
    <property type="match status" value="1"/>
</dbReference>